<evidence type="ECO:0000313" key="1">
    <source>
        <dbReference type="EMBL" id="WTO85428.1"/>
    </source>
</evidence>
<organism evidence="1 2">
    <name type="scientific">Streptomyces nigra</name>
    <dbReference type="NCBI Taxonomy" id="1827580"/>
    <lineage>
        <taxon>Bacteria</taxon>
        <taxon>Bacillati</taxon>
        <taxon>Actinomycetota</taxon>
        <taxon>Actinomycetes</taxon>
        <taxon>Kitasatosporales</taxon>
        <taxon>Streptomycetaceae</taxon>
        <taxon>Streptomyces</taxon>
    </lineage>
</organism>
<dbReference type="RefSeq" id="WP_159038974.1">
    <property type="nucleotide sequence ID" value="NZ_CP108125.1"/>
</dbReference>
<reference evidence="1 2" key="1">
    <citation type="submission" date="2022-10" db="EMBL/GenBank/DDBJ databases">
        <title>The complete genomes of actinobacterial strains from the NBC collection.</title>
        <authorList>
            <person name="Joergensen T.S."/>
            <person name="Alvarez Arevalo M."/>
            <person name="Sterndorff E.B."/>
            <person name="Faurdal D."/>
            <person name="Vuksanovic O."/>
            <person name="Mourched A.-S."/>
            <person name="Charusanti P."/>
            <person name="Shaw S."/>
            <person name="Blin K."/>
            <person name="Weber T."/>
        </authorList>
    </citation>
    <scope>NUCLEOTIDE SEQUENCE [LARGE SCALE GENOMIC DNA]</scope>
    <source>
        <strain evidence="1 2">NBC_00206</strain>
    </source>
</reference>
<name>A0ABZ1IZW1_9ACTN</name>
<evidence type="ECO:0000313" key="2">
    <source>
        <dbReference type="Proteomes" id="UP001622690"/>
    </source>
</evidence>
<proteinExistence type="predicted"/>
<accession>A0ABZ1IZW1</accession>
<protein>
    <recommendedName>
        <fullName evidence="3">DUF397 domain-containing protein</fullName>
    </recommendedName>
</protein>
<gene>
    <name evidence="1" type="ORF">OHU27_24560</name>
</gene>
<keyword evidence="2" id="KW-1185">Reference proteome</keyword>
<evidence type="ECO:0008006" key="3">
    <source>
        <dbReference type="Google" id="ProtNLM"/>
    </source>
</evidence>
<dbReference type="Proteomes" id="UP001622690">
    <property type="component" value="Chromosome"/>
</dbReference>
<dbReference type="EMBL" id="CP108125">
    <property type="protein sequence ID" value="WTO85428.1"/>
    <property type="molecule type" value="Genomic_DNA"/>
</dbReference>
<sequence>MAQCKNSNGGHYKASANCLRLDGGGTVVVDAPRWRTSGWSQVFCPALTKFKSAAFITKST</sequence>